<feature type="transmembrane region" description="Helical" evidence="1">
    <location>
        <begin position="15"/>
        <end position="36"/>
    </location>
</feature>
<accession>A0ABT0S8V3</accession>
<sequence>MIFKRAVAKLRAQDWVAIAIELAIVIIGVFVGIQAANWNQSRAEKREAERLLGELKPALHNFVNYFDTAKPYYETTRRYADVAFGGWRRDPSVSDKQFVIAAYQASQIYVLGLNGSSWTAIFGSERLPNIDDGEVRDELASLMTLNYQSIEAELSTVYREHVRQVIPEDIQDAIRSHCGDRPIPNQPLNVQLPASCDLDLQPARFAAAAAELRTRPELAGDLRWHQSSVAGFLADMGAVEALTRDLLYRIEHKSA</sequence>
<evidence type="ECO:0000313" key="3">
    <source>
        <dbReference type="Proteomes" id="UP001165383"/>
    </source>
</evidence>
<gene>
    <name evidence="2" type="ORF">LZ518_06820</name>
</gene>
<keyword evidence="1" id="KW-0812">Transmembrane</keyword>
<protein>
    <recommendedName>
        <fullName evidence="4">Type II secretion system protein</fullName>
    </recommendedName>
</protein>
<name>A0ABT0S8V3_9SPHN</name>
<evidence type="ECO:0000256" key="1">
    <source>
        <dbReference type="SAM" id="Phobius"/>
    </source>
</evidence>
<evidence type="ECO:0008006" key="4">
    <source>
        <dbReference type="Google" id="ProtNLM"/>
    </source>
</evidence>
<reference evidence="2" key="1">
    <citation type="submission" date="2022-05" db="EMBL/GenBank/DDBJ databases">
        <authorList>
            <person name="Jo J.-H."/>
            <person name="Im W.-T."/>
        </authorList>
    </citation>
    <scope>NUCLEOTIDE SEQUENCE</scope>
    <source>
        <strain evidence="2">RB56-2</strain>
    </source>
</reference>
<keyword evidence="3" id="KW-1185">Reference proteome</keyword>
<proteinExistence type="predicted"/>
<organism evidence="2 3">
    <name type="scientific">Sphingomonas brevis</name>
    <dbReference type="NCBI Taxonomy" id="2908206"/>
    <lineage>
        <taxon>Bacteria</taxon>
        <taxon>Pseudomonadati</taxon>
        <taxon>Pseudomonadota</taxon>
        <taxon>Alphaproteobacteria</taxon>
        <taxon>Sphingomonadales</taxon>
        <taxon>Sphingomonadaceae</taxon>
        <taxon>Sphingomonas</taxon>
    </lineage>
</organism>
<dbReference type="Proteomes" id="UP001165383">
    <property type="component" value="Unassembled WGS sequence"/>
</dbReference>
<keyword evidence="1" id="KW-1133">Transmembrane helix</keyword>
<comment type="caution">
    <text evidence="2">The sequence shown here is derived from an EMBL/GenBank/DDBJ whole genome shotgun (WGS) entry which is preliminary data.</text>
</comment>
<dbReference type="RefSeq" id="WP_249915254.1">
    <property type="nucleotide sequence ID" value="NZ_JAMGBB010000001.1"/>
</dbReference>
<keyword evidence="1" id="KW-0472">Membrane</keyword>
<evidence type="ECO:0000313" key="2">
    <source>
        <dbReference type="EMBL" id="MCL6740845.1"/>
    </source>
</evidence>
<dbReference type="EMBL" id="JAMGBB010000001">
    <property type="protein sequence ID" value="MCL6740845.1"/>
    <property type="molecule type" value="Genomic_DNA"/>
</dbReference>